<dbReference type="STRING" id="946077.W5A_08177"/>
<reference evidence="4 5" key="1">
    <citation type="journal article" date="2012" name="J. Bacteriol.">
        <title>Genome Sequence of the Halotolerant Bacterium Imtechella halotolerans K1T.</title>
        <authorList>
            <person name="Kumar S."/>
            <person name="Vikram S."/>
            <person name="Subramanian S."/>
            <person name="Raghava G.P."/>
            <person name="Pinnaka A.K."/>
        </authorList>
    </citation>
    <scope>NUCLEOTIDE SEQUENCE [LARGE SCALE GENOMIC DNA]</scope>
    <source>
        <strain evidence="4 5">K1</strain>
    </source>
</reference>
<evidence type="ECO:0000313" key="5">
    <source>
        <dbReference type="Proteomes" id="UP000005938"/>
    </source>
</evidence>
<dbReference type="GO" id="GO:0005886">
    <property type="term" value="C:plasma membrane"/>
    <property type="evidence" value="ECO:0007669"/>
    <property type="project" value="UniProtKB-SubCell"/>
</dbReference>
<protein>
    <submittedName>
        <fullName evidence="4">OprM-like outer membrane efflux protein</fullName>
    </submittedName>
</protein>
<keyword evidence="2" id="KW-1134">Transmembrane beta strand</keyword>
<evidence type="ECO:0000256" key="2">
    <source>
        <dbReference type="RuleBase" id="RU362097"/>
    </source>
</evidence>
<dbReference type="Proteomes" id="UP000005938">
    <property type="component" value="Unassembled WGS sequence"/>
</dbReference>
<comment type="subcellular location">
    <subcellularLocation>
        <location evidence="2">Cell membrane</location>
        <topology evidence="2">Lipid-anchor</topology>
    </subcellularLocation>
</comment>
<keyword evidence="2" id="KW-0472">Membrane</keyword>
<accession>I0WEC6</accession>
<dbReference type="InterPro" id="IPR003423">
    <property type="entry name" value="OMP_efflux"/>
</dbReference>
<dbReference type="InterPro" id="IPR010131">
    <property type="entry name" value="MdtP/NodT-like"/>
</dbReference>
<keyword evidence="3" id="KW-0175">Coiled coil</keyword>
<evidence type="ECO:0000256" key="3">
    <source>
        <dbReference type="SAM" id="Coils"/>
    </source>
</evidence>
<gene>
    <name evidence="4" type="ORF">W5A_08177</name>
</gene>
<dbReference type="PANTHER" id="PTHR30203:SF33">
    <property type="entry name" value="BLR4455 PROTEIN"/>
    <property type="match status" value="1"/>
</dbReference>
<keyword evidence="5" id="KW-1185">Reference proteome</keyword>
<dbReference type="Gene3D" id="1.20.1600.10">
    <property type="entry name" value="Outer membrane efflux proteins (OEP)"/>
    <property type="match status" value="1"/>
</dbReference>
<evidence type="ECO:0000313" key="4">
    <source>
        <dbReference type="EMBL" id="EID74742.1"/>
    </source>
</evidence>
<organism evidence="4 5">
    <name type="scientific">Imtechella halotolerans K1</name>
    <dbReference type="NCBI Taxonomy" id="946077"/>
    <lineage>
        <taxon>Bacteria</taxon>
        <taxon>Pseudomonadati</taxon>
        <taxon>Bacteroidota</taxon>
        <taxon>Flavobacteriia</taxon>
        <taxon>Flavobacteriales</taxon>
        <taxon>Flavobacteriaceae</taxon>
        <taxon>Imtechella</taxon>
    </lineage>
</organism>
<dbReference type="OrthoDB" id="9770517at2"/>
<dbReference type="NCBIfam" id="TIGR01845">
    <property type="entry name" value="outer_NodT"/>
    <property type="match status" value="1"/>
</dbReference>
<sequence>MNKRIIPIITVMVVALSMQSCFVAKNYSRPETEVLSEELFRTDMMPKDSISMADISWRKLFTDAQLVQHIETGLQNNIDIRVALQQIEAAHAYYRQGKAGYFPTLNVQTQVTHQELSKNSQFGAFFDGGITQFDLSGTLSWEADIWGKIRSTKRASEAAYLQTVAAHKAVTTEIVSSISLLYYQLLSLDAQKAIVEKTLVNRTSSLETTKALKQAGVLTEVAVQQTEAQLLNAKARLIDLNKQIALTENTLSILLGHGPRAIVRASLDEQELKAPISTGYPAQLLANRPDVMAAEYGLINAFEMTNVARSQFYPRLSLSATGGFQSLELDQWLNLDSFFANFVGNLAQPLLNGRKIRTQHEVAKAQQEMALLRFKQQLLTAGKEVSDALYSYQAANEKITIKEQEYQAYDKATTYSEALLNNGMANYLEVLTARENALNAEMVLASTKLEKLQSVVTLYKSLGGGWR</sequence>
<feature type="coiled-coil region" evidence="3">
    <location>
        <begin position="223"/>
        <end position="250"/>
    </location>
</feature>
<dbReference type="PANTHER" id="PTHR30203">
    <property type="entry name" value="OUTER MEMBRANE CATION EFFLUX PROTEIN"/>
    <property type="match status" value="1"/>
</dbReference>
<dbReference type="SUPFAM" id="SSF56954">
    <property type="entry name" value="Outer membrane efflux proteins (OEP)"/>
    <property type="match status" value="1"/>
</dbReference>
<dbReference type="EMBL" id="AJJU01000009">
    <property type="protein sequence ID" value="EID74742.1"/>
    <property type="molecule type" value="Genomic_DNA"/>
</dbReference>
<name>I0WEC6_9FLAO</name>
<comment type="caution">
    <text evidence="4">The sequence shown here is derived from an EMBL/GenBank/DDBJ whole genome shotgun (WGS) entry which is preliminary data.</text>
</comment>
<dbReference type="AlphaFoldDB" id="I0WEC6"/>
<dbReference type="Gene3D" id="2.20.200.10">
    <property type="entry name" value="Outer membrane efflux proteins (OEP)"/>
    <property type="match status" value="1"/>
</dbReference>
<comment type="similarity">
    <text evidence="1 2">Belongs to the outer membrane factor (OMF) (TC 1.B.17) family.</text>
</comment>
<dbReference type="PATRIC" id="fig|946077.3.peg.1657"/>
<proteinExistence type="inferred from homology"/>
<dbReference type="RefSeq" id="WP_008239339.1">
    <property type="nucleotide sequence ID" value="NZ_AJJU01000009.1"/>
</dbReference>
<dbReference type="eggNOG" id="COG1538">
    <property type="taxonomic scope" value="Bacteria"/>
</dbReference>
<dbReference type="GO" id="GO:0015562">
    <property type="term" value="F:efflux transmembrane transporter activity"/>
    <property type="evidence" value="ECO:0007669"/>
    <property type="project" value="InterPro"/>
</dbReference>
<keyword evidence="2" id="KW-0449">Lipoprotein</keyword>
<keyword evidence="2" id="KW-0812">Transmembrane</keyword>
<dbReference type="Pfam" id="PF02321">
    <property type="entry name" value="OEP"/>
    <property type="match status" value="2"/>
</dbReference>
<evidence type="ECO:0000256" key="1">
    <source>
        <dbReference type="ARBA" id="ARBA00007613"/>
    </source>
</evidence>
<dbReference type="PROSITE" id="PS51257">
    <property type="entry name" value="PROKAR_LIPOPROTEIN"/>
    <property type="match status" value="1"/>
</dbReference>
<keyword evidence="2" id="KW-0564">Palmitate</keyword>